<evidence type="ECO:0000256" key="3">
    <source>
        <dbReference type="SAM" id="Coils"/>
    </source>
</evidence>
<dbReference type="OrthoDB" id="1522431at2"/>
<evidence type="ECO:0000256" key="1">
    <source>
        <dbReference type="ARBA" id="ARBA00004196"/>
    </source>
</evidence>
<dbReference type="PATRIC" id="fig|1736674.3.peg.12"/>
<dbReference type="GO" id="GO:0030313">
    <property type="term" value="C:cell envelope"/>
    <property type="evidence" value="ECO:0007669"/>
    <property type="project" value="UniProtKB-SubCell"/>
</dbReference>
<evidence type="ECO:0000259" key="4">
    <source>
        <dbReference type="Pfam" id="PF25990"/>
    </source>
</evidence>
<sequence>MSKKKLIITGVCVIAIIISYSFFKDSSNEDKPITVEVKKGKFINEVIISGEAQSTSSKEINGPINARRFNIYNLKIQDLVAEGTVVKKGGYIGKLDASEVNGKINDAMLNLENAQSKFTQKQLDTTLTLKQERNSIKDLLFSIEENKLELTRSIYEPPATVRQLEINIEKNERDLQEKKEDYSIKKRQANAEMIQVGNEVVKIKKLIEELTKLQKEFTIYSEDEGMVTYVKDWGGNKKKVGSTISPWEPAIASLPDLTKMESKTYSNEVDIRKIKKDLPVKVGFDAFPEIELEGIVTDVANVGENKRGSDIKLFQVLIKLNETNTNIRPGMTTSNRILTHEEENVLTVPLEAIFSKDSISFTYVKSGYSILKKQVELGLSNNDEVIIKRGLKENETVYLNKPEDTDTNNIIFLDN</sequence>
<feature type="coiled-coil region" evidence="3">
    <location>
        <begin position="161"/>
        <end position="223"/>
    </location>
</feature>
<keyword evidence="2 3" id="KW-0175">Coiled coil</keyword>
<accession>A0A0P0D1L1</accession>
<dbReference type="Gene3D" id="2.40.420.20">
    <property type="match status" value="1"/>
</dbReference>
<dbReference type="RefSeq" id="WP_054723608.1">
    <property type="nucleotide sequence ID" value="NZ_CP012898.1"/>
</dbReference>
<dbReference type="InterPro" id="IPR058636">
    <property type="entry name" value="Beta-barrel_YknX"/>
</dbReference>
<dbReference type="Pfam" id="PF25990">
    <property type="entry name" value="Beta-barrel_YknX"/>
    <property type="match status" value="1"/>
</dbReference>
<dbReference type="AlphaFoldDB" id="A0A0P0D1L1"/>
<feature type="domain" description="YknX-like beta-barrel" evidence="4">
    <location>
        <begin position="267"/>
        <end position="334"/>
    </location>
</feature>
<organism evidence="5 6">
    <name type="scientific">Pseudalgibacter alginicilyticus</name>
    <dbReference type="NCBI Taxonomy" id="1736674"/>
    <lineage>
        <taxon>Bacteria</taxon>
        <taxon>Pseudomonadati</taxon>
        <taxon>Bacteroidota</taxon>
        <taxon>Flavobacteriia</taxon>
        <taxon>Flavobacteriales</taxon>
        <taxon>Flavobacteriaceae</taxon>
        <taxon>Pseudalgibacter</taxon>
    </lineage>
</organism>
<evidence type="ECO:0000313" key="6">
    <source>
        <dbReference type="Proteomes" id="UP000057981"/>
    </source>
</evidence>
<dbReference type="Proteomes" id="UP000057981">
    <property type="component" value="Chromosome"/>
</dbReference>
<comment type="subcellular location">
    <subcellularLocation>
        <location evidence="1">Cell envelope</location>
    </subcellularLocation>
</comment>
<protein>
    <submittedName>
        <fullName evidence="5">RND transporter</fullName>
    </submittedName>
</protein>
<evidence type="ECO:0000313" key="5">
    <source>
        <dbReference type="EMBL" id="ALJ03636.1"/>
    </source>
</evidence>
<name>A0A0P0D1L1_9FLAO</name>
<dbReference type="InterPro" id="IPR050465">
    <property type="entry name" value="UPF0194_transport"/>
</dbReference>
<gene>
    <name evidence="5" type="ORF">APS56_00055</name>
</gene>
<dbReference type="PANTHER" id="PTHR32347">
    <property type="entry name" value="EFFLUX SYSTEM COMPONENT YKNX-RELATED"/>
    <property type="match status" value="1"/>
</dbReference>
<dbReference type="STRING" id="1736674.APS56_00055"/>
<keyword evidence="6" id="KW-1185">Reference proteome</keyword>
<reference evidence="5 6" key="1">
    <citation type="submission" date="2015-10" db="EMBL/GenBank/DDBJ databases">
        <authorList>
            <person name="Gilbert D.G."/>
        </authorList>
    </citation>
    <scope>NUCLEOTIDE SEQUENCE [LARGE SCALE GENOMIC DNA]</scope>
    <source>
        <strain evidence="6">HZ-22</strain>
    </source>
</reference>
<proteinExistence type="predicted"/>
<dbReference type="EMBL" id="CP012898">
    <property type="protein sequence ID" value="ALJ03636.1"/>
    <property type="molecule type" value="Genomic_DNA"/>
</dbReference>
<evidence type="ECO:0000256" key="2">
    <source>
        <dbReference type="ARBA" id="ARBA00023054"/>
    </source>
</evidence>
<dbReference type="KEGG" id="ahz:APS56_00055"/>
<dbReference type="Gene3D" id="2.40.30.170">
    <property type="match status" value="1"/>
</dbReference>